<evidence type="ECO:0000256" key="9">
    <source>
        <dbReference type="SAM" id="Phobius"/>
    </source>
</evidence>
<evidence type="ECO:0000256" key="3">
    <source>
        <dbReference type="ARBA" id="ARBA00022676"/>
    </source>
</evidence>
<evidence type="ECO:0000313" key="11">
    <source>
        <dbReference type="Proteomes" id="UP000176609"/>
    </source>
</evidence>
<dbReference type="AlphaFoldDB" id="A0A1F6AN89"/>
<evidence type="ECO:0000256" key="5">
    <source>
        <dbReference type="ARBA" id="ARBA00022692"/>
    </source>
</evidence>
<protein>
    <recommendedName>
        <fullName evidence="12">Glycosyltransferase RgtA/B/C/D-like domain-containing protein</fullName>
    </recommendedName>
</protein>
<feature type="transmembrane region" description="Helical" evidence="9">
    <location>
        <begin position="79"/>
        <end position="98"/>
    </location>
</feature>
<sequence>MNKRIFLLVFLTIFLIHTGAFILIRDHSLMIDENYHYRQIVRFLSGDFRPDPLLSMIPGYHAILAAGARILHVSRFQDIRLIGFLINVLTIPIFYLTAREIDRQNALVKTLHYSFFPLIFPYFSLIYTDIFSLLFILLSLFTLYKKHYLASGIIASVSILARQNNIVWLIFLFLFIYIKKFGWHISRTNLIIHLSRTYTFVLGPLLLCEFLILNGAMTIGDRQLMYLNLLNQSNIFIIIFLFPFLFLPLLLSYGHDMVKLLWKYRVYIILLVPVFFIYYKLFTNTHLYNQAPFFLHNALILYFTGDTLRKLIFFSVLVMAVLFLLVVKLKEKAGYLLYPITAIFLIPIWFMEWRYYITSFVLFLLFRETRGWKVEYGLFLYFLIFSFYFYSGIFRFIFFL</sequence>
<evidence type="ECO:0008006" key="12">
    <source>
        <dbReference type="Google" id="ProtNLM"/>
    </source>
</evidence>
<evidence type="ECO:0000256" key="1">
    <source>
        <dbReference type="ARBA" id="ARBA00004477"/>
    </source>
</evidence>
<comment type="pathway">
    <text evidence="2">Protein modification; protein glycosylation.</text>
</comment>
<keyword evidence="3" id="KW-0328">Glycosyltransferase</keyword>
<feature type="transmembrane region" description="Helical" evidence="9">
    <location>
        <begin position="153"/>
        <end position="178"/>
    </location>
</feature>
<dbReference type="GO" id="GO:0106073">
    <property type="term" value="F:dolichyl pyrophosphate Glc2Man9GlcNAc2 alpha-1,2-glucosyltransferase activity"/>
    <property type="evidence" value="ECO:0007669"/>
    <property type="project" value="InterPro"/>
</dbReference>
<reference evidence="10 11" key="1">
    <citation type="journal article" date="2016" name="Nat. Commun.">
        <title>Thousands of microbial genomes shed light on interconnected biogeochemical processes in an aquifer system.</title>
        <authorList>
            <person name="Anantharaman K."/>
            <person name="Brown C.T."/>
            <person name="Hug L.A."/>
            <person name="Sharon I."/>
            <person name="Castelle C.J."/>
            <person name="Probst A.J."/>
            <person name="Thomas B.C."/>
            <person name="Singh A."/>
            <person name="Wilkins M.J."/>
            <person name="Karaoz U."/>
            <person name="Brodie E.L."/>
            <person name="Williams K.H."/>
            <person name="Hubbard S.S."/>
            <person name="Banfield J.F."/>
        </authorList>
    </citation>
    <scope>NUCLEOTIDE SEQUENCE [LARGE SCALE GENOMIC DNA]</scope>
</reference>
<keyword evidence="7 9" id="KW-1133">Transmembrane helix</keyword>
<dbReference type="Pfam" id="PF04922">
    <property type="entry name" value="DIE2_ALG10"/>
    <property type="match status" value="1"/>
</dbReference>
<name>A0A1F6AN89_9BACT</name>
<feature type="transmembrane region" description="Helical" evidence="9">
    <location>
        <begin position="311"/>
        <end position="329"/>
    </location>
</feature>
<evidence type="ECO:0000313" key="10">
    <source>
        <dbReference type="EMBL" id="OGG26138.1"/>
    </source>
</evidence>
<dbReference type="Proteomes" id="UP000176609">
    <property type="component" value="Unassembled WGS sequence"/>
</dbReference>
<comment type="subcellular location">
    <subcellularLocation>
        <location evidence="1">Endoplasmic reticulum membrane</location>
        <topology evidence="1">Multi-pass membrane protein</topology>
    </subcellularLocation>
</comment>
<feature type="transmembrane region" description="Helical" evidence="9">
    <location>
        <begin position="264"/>
        <end position="281"/>
    </location>
</feature>
<keyword evidence="6" id="KW-0256">Endoplasmic reticulum</keyword>
<keyword evidence="4" id="KW-0808">Transferase</keyword>
<feature type="transmembrane region" description="Helical" evidence="9">
    <location>
        <begin position="378"/>
        <end position="398"/>
    </location>
</feature>
<dbReference type="InterPro" id="IPR016900">
    <property type="entry name" value="Alg10"/>
</dbReference>
<organism evidence="10 11">
    <name type="scientific">Candidatus Gottesmanbacteria bacterium RIFCSPLOWO2_01_FULL_39_12b</name>
    <dbReference type="NCBI Taxonomy" id="1798388"/>
    <lineage>
        <taxon>Bacteria</taxon>
        <taxon>Candidatus Gottesmaniibacteriota</taxon>
    </lineage>
</organism>
<keyword evidence="8 9" id="KW-0472">Membrane</keyword>
<evidence type="ECO:0000256" key="6">
    <source>
        <dbReference type="ARBA" id="ARBA00022824"/>
    </source>
</evidence>
<keyword evidence="5 9" id="KW-0812">Transmembrane</keyword>
<evidence type="ECO:0000256" key="8">
    <source>
        <dbReference type="ARBA" id="ARBA00023136"/>
    </source>
</evidence>
<feature type="transmembrane region" description="Helical" evidence="9">
    <location>
        <begin position="119"/>
        <end position="141"/>
    </location>
</feature>
<proteinExistence type="predicted"/>
<evidence type="ECO:0000256" key="4">
    <source>
        <dbReference type="ARBA" id="ARBA00022679"/>
    </source>
</evidence>
<dbReference type="EMBL" id="MFJR01000013">
    <property type="protein sequence ID" value="OGG26138.1"/>
    <property type="molecule type" value="Genomic_DNA"/>
</dbReference>
<gene>
    <name evidence="10" type="ORF">A2960_04045</name>
</gene>
<evidence type="ECO:0000256" key="7">
    <source>
        <dbReference type="ARBA" id="ARBA00022989"/>
    </source>
</evidence>
<feature type="transmembrane region" description="Helical" evidence="9">
    <location>
        <begin position="190"/>
        <end position="213"/>
    </location>
</feature>
<feature type="transmembrane region" description="Helical" evidence="9">
    <location>
        <begin position="335"/>
        <end position="366"/>
    </location>
</feature>
<feature type="transmembrane region" description="Helical" evidence="9">
    <location>
        <begin position="233"/>
        <end position="252"/>
    </location>
</feature>
<accession>A0A1F6AN89</accession>
<dbReference type="PANTHER" id="PTHR12989:SF10">
    <property type="entry name" value="DOL-P-GLC:GLC(2)MAN(9)GLCNAC(2)-PP-DOL ALPHA-1,2-GLUCOSYLTRANSFERASE-RELATED"/>
    <property type="match status" value="1"/>
</dbReference>
<comment type="caution">
    <text evidence="10">The sequence shown here is derived from an EMBL/GenBank/DDBJ whole genome shotgun (WGS) entry which is preliminary data.</text>
</comment>
<dbReference type="GO" id="GO:0006488">
    <property type="term" value="P:dolichol-linked oligosaccharide biosynthetic process"/>
    <property type="evidence" value="ECO:0007669"/>
    <property type="project" value="InterPro"/>
</dbReference>
<dbReference type="PANTHER" id="PTHR12989">
    <property type="entry name" value="ALPHA-1,2-GLUCOSYLTRANSFERASE ALG10"/>
    <property type="match status" value="1"/>
</dbReference>
<evidence type="ECO:0000256" key="2">
    <source>
        <dbReference type="ARBA" id="ARBA00004922"/>
    </source>
</evidence>